<accession>A0A1L7XG98</accession>
<dbReference type="AlphaFoldDB" id="A0A1L7XG98"/>
<reference evidence="3 4" key="1">
    <citation type="submission" date="2016-03" db="EMBL/GenBank/DDBJ databases">
        <authorList>
            <person name="Ploux O."/>
        </authorList>
    </citation>
    <scope>NUCLEOTIDE SEQUENCE [LARGE SCALE GENOMIC DNA]</scope>
    <source>
        <strain evidence="3 4">UAMH 11012</strain>
    </source>
</reference>
<keyword evidence="4" id="KW-1185">Reference proteome</keyword>
<keyword evidence="1" id="KW-0378">Hydrolase</keyword>
<name>A0A1L7XG98_9HELO</name>
<dbReference type="InterPro" id="IPR029058">
    <property type="entry name" value="AB_hydrolase_fold"/>
</dbReference>
<dbReference type="PANTHER" id="PTHR48081">
    <property type="entry name" value="AB HYDROLASE SUPERFAMILY PROTEIN C4A8.06C"/>
    <property type="match status" value="1"/>
</dbReference>
<dbReference type="EMBL" id="FJOG01000025">
    <property type="protein sequence ID" value="CZR64065.1"/>
    <property type="molecule type" value="Genomic_DNA"/>
</dbReference>
<gene>
    <name evidence="3" type="ORF">PAC_13962</name>
</gene>
<evidence type="ECO:0000259" key="2">
    <source>
        <dbReference type="Pfam" id="PF07859"/>
    </source>
</evidence>
<protein>
    <submittedName>
        <fullName evidence="3">Related to esterase</fullName>
    </submittedName>
</protein>
<dbReference type="InterPro" id="IPR050300">
    <property type="entry name" value="GDXG_lipolytic_enzyme"/>
</dbReference>
<dbReference type="Proteomes" id="UP000184330">
    <property type="component" value="Unassembled WGS sequence"/>
</dbReference>
<dbReference type="OrthoDB" id="408631at2759"/>
<dbReference type="SUPFAM" id="SSF53474">
    <property type="entry name" value="alpha/beta-Hydrolases"/>
    <property type="match status" value="1"/>
</dbReference>
<dbReference type="GO" id="GO:0016787">
    <property type="term" value="F:hydrolase activity"/>
    <property type="evidence" value="ECO:0007669"/>
    <property type="project" value="UniProtKB-KW"/>
</dbReference>
<dbReference type="Pfam" id="PF07859">
    <property type="entry name" value="Abhydrolase_3"/>
    <property type="match status" value="1"/>
</dbReference>
<evidence type="ECO:0000256" key="1">
    <source>
        <dbReference type="ARBA" id="ARBA00022801"/>
    </source>
</evidence>
<evidence type="ECO:0000313" key="3">
    <source>
        <dbReference type="EMBL" id="CZR64065.1"/>
    </source>
</evidence>
<dbReference type="Gene3D" id="3.40.50.1820">
    <property type="entry name" value="alpha/beta hydrolase"/>
    <property type="match status" value="1"/>
</dbReference>
<organism evidence="3 4">
    <name type="scientific">Phialocephala subalpina</name>
    <dbReference type="NCBI Taxonomy" id="576137"/>
    <lineage>
        <taxon>Eukaryota</taxon>
        <taxon>Fungi</taxon>
        <taxon>Dikarya</taxon>
        <taxon>Ascomycota</taxon>
        <taxon>Pezizomycotina</taxon>
        <taxon>Leotiomycetes</taxon>
        <taxon>Helotiales</taxon>
        <taxon>Mollisiaceae</taxon>
        <taxon>Phialocephala</taxon>
        <taxon>Phialocephala fortinii species complex</taxon>
    </lineage>
</organism>
<sequence>MADPNTQVSPIISLPLLNSTPPHLAPKFEQTYVEYYNKFSAGRLATHQVPIESYRANPAKYTTSYGRALYPSTGLRITTQTCPVSSPPGSIKIQIFEPENKAEEGKRPVYVNFHGGGWVFGGLPTDFDFCKRIANETGAVAFDVDYRLAPEEGFPTQVVDCWEALNWIHKEKAEEFNLDLNKVAIGGCSAGGHLSAVLAHLCRDSKLPLKFQLLSVPVCDLSMFAEDGSLKLDQPYASYNEFAECPPLPAERMSYFFKHFLQDLRFPDKAGKFGEGGEEEWKVSPIKAKSWKGLADALVITAECDVLRDEGEAYAKKLEEGGNRVEVKRVKGAPHIFMQLDGILEGGREYNRVVVGALREAFK</sequence>
<dbReference type="PANTHER" id="PTHR48081:SF8">
    <property type="entry name" value="ALPHA_BETA HYDROLASE FOLD-3 DOMAIN-CONTAINING PROTEIN-RELATED"/>
    <property type="match status" value="1"/>
</dbReference>
<feature type="domain" description="Alpha/beta hydrolase fold-3" evidence="2">
    <location>
        <begin position="111"/>
        <end position="338"/>
    </location>
</feature>
<evidence type="ECO:0000313" key="4">
    <source>
        <dbReference type="Proteomes" id="UP000184330"/>
    </source>
</evidence>
<dbReference type="STRING" id="576137.A0A1L7XG98"/>
<proteinExistence type="predicted"/>
<dbReference type="InterPro" id="IPR013094">
    <property type="entry name" value="AB_hydrolase_3"/>
</dbReference>